<dbReference type="EMBL" id="CAFAAJ010000015">
    <property type="protein sequence ID" value="CAB4791884.1"/>
    <property type="molecule type" value="Genomic_DNA"/>
</dbReference>
<evidence type="ECO:0000313" key="2">
    <source>
        <dbReference type="EMBL" id="CAB4791884.1"/>
    </source>
</evidence>
<keyword evidence="1" id="KW-0812">Transmembrane</keyword>
<dbReference type="AlphaFoldDB" id="A0A6J6X8W9"/>
<accession>A0A6J6X8W9</accession>
<keyword evidence="1" id="KW-1133">Transmembrane helix</keyword>
<evidence type="ECO:0000256" key="1">
    <source>
        <dbReference type="SAM" id="Phobius"/>
    </source>
</evidence>
<protein>
    <submittedName>
        <fullName evidence="2">Unannotated protein</fullName>
    </submittedName>
</protein>
<proteinExistence type="predicted"/>
<feature type="transmembrane region" description="Helical" evidence="1">
    <location>
        <begin position="507"/>
        <end position="528"/>
    </location>
</feature>
<sequence length="539" mass="55295">MMKHAFVRTGVAGLVASALVVVVPPLEASAASTSLSWGDTAQVSDAPQFSYRPRIATSADGSRAIAIWLWSDGGNLKLQSKSATIVNGVATWSAATVIADRLHQDGDDPQIVMSADGTSAAAAWLTSVGGNSVVYSRVATVTSSGVAWGSVAGLSDVTSIARRPRIAQSANGAMLTAVWLQQRDGRSVVQSRSAIVGASDASWGTTSDLSDPAGGDVRDLSIVLSAAGTTSVATWMWLEEERYYAYLVQTRSAMIVGNVATWGPTTVLSDGAEGDGNYPQVALSADGARATAVWSGWDGQSSTMTAQSKSATILGNVATWSTATKLSDTTQNAHDTQVVLSSDGTKATALWSRFNGSAMVLQSSSATIVGTAATWGAVSDLGETGEPQDAAQKDRPQAAMSADGARVTALWLLVGSDGEALLQTGSATIAGTVAAWTDVSTLSQPDENAGYPQLAMSADGTTATVVWYGWTASRDYARIRARTGKVVDGVAPSRGGTLTSSGSSSTVWIVLIAVAGGLLLVSGGFAVARKRRSASQAAQ</sequence>
<gene>
    <name evidence="2" type="ORF">UFOPK3001_00348</name>
</gene>
<organism evidence="2">
    <name type="scientific">freshwater metagenome</name>
    <dbReference type="NCBI Taxonomy" id="449393"/>
    <lineage>
        <taxon>unclassified sequences</taxon>
        <taxon>metagenomes</taxon>
        <taxon>ecological metagenomes</taxon>
    </lineage>
</organism>
<keyword evidence="1" id="KW-0472">Membrane</keyword>
<reference evidence="2" key="1">
    <citation type="submission" date="2020-05" db="EMBL/GenBank/DDBJ databases">
        <authorList>
            <person name="Chiriac C."/>
            <person name="Salcher M."/>
            <person name="Ghai R."/>
            <person name="Kavagutti S V."/>
        </authorList>
    </citation>
    <scope>NUCLEOTIDE SEQUENCE</scope>
</reference>
<name>A0A6J6X8W9_9ZZZZ</name>